<organism evidence="1 2">
    <name type="scientific">Paenibacillus brasilensis</name>
    <dbReference type="NCBI Taxonomy" id="128574"/>
    <lineage>
        <taxon>Bacteria</taxon>
        <taxon>Bacillati</taxon>
        <taxon>Bacillota</taxon>
        <taxon>Bacilli</taxon>
        <taxon>Bacillales</taxon>
        <taxon>Paenibacillaceae</taxon>
        <taxon>Paenibacillus</taxon>
    </lineage>
</organism>
<proteinExistence type="predicted"/>
<accession>A0ABU0L032</accession>
<sequence length="47" mass="5580">MLCHFCNEELESAAEHLEAETGFPKLKFQEMERINSKNVREVNKVWN</sequence>
<reference evidence="1 2" key="1">
    <citation type="submission" date="2023-07" db="EMBL/GenBank/DDBJ databases">
        <title>Genomic Encyclopedia of Type Strains, Phase IV (KMG-IV): sequencing the most valuable type-strain genomes for metagenomic binning, comparative biology and taxonomic classification.</title>
        <authorList>
            <person name="Goeker M."/>
        </authorList>
    </citation>
    <scope>NUCLEOTIDE SEQUENCE [LARGE SCALE GENOMIC DNA]</scope>
    <source>
        <strain evidence="1 2">DSM 14914</strain>
    </source>
</reference>
<name>A0ABU0L032_9BACL</name>
<protein>
    <submittedName>
        <fullName evidence="1">Uncharacterized protein</fullName>
    </submittedName>
</protein>
<dbReference type="EMBL" id="JAUSWA010000009">
    <property type="protein sequence ID" value="MDQ0493853.1"/>
    <property type="molecule type" value="Genomic_DNA"/>
</dbReference>
<comment type="caution">
    <text evidence="1">The sequence shown here is derived from an EMBL/GenBank/DDBJ whole genome shotgun (WGS) entry which is preliminary data.</text>
</comment>
<gene>
    <name evidence="1" type="ORF">QOZ95_002015</name>
</gene>
<evidence type="ECO:0000313" key="1">
    <source>
        <dbReference type="EMBL" id="MDQ0493853.1"/>
    </source>
</evidence>
<evidence type="ECO:0000313" key="2">
    <source>
        <dbReference type="Proteomes" id="UP001242811"/>
    </source>
</evidence>
<dbReference type="Proteomes" id="UP001242811">
    <property type="component" value="Unassembled WGS sequence"/>
</dbReference>
<keyword evidence="2" id="KW-1185">Reference proteome</keyword>